<reference evidence="5 6" key="1">
    <citation type="journal article" date="2020" name="Microorganisms">
        <title>Osmotic Adaptation and Compatible Solute Biosynthesis of Phototrophic Bacteria as Revealed from Genome Analyses.</title>
        <authorList>
            <person name="Imhoff J.F."/>
            <person name="Rahn T."/>
            <person name="Kunzel S."/>
            <person name="Keller A."/>
            <person name="Neulinger S.C."/>
        </authorList>
    </citation>
    <scope>NUCLEOTIDE SEQUENCE [LARGE SCALE GENOMIC DNA]</scope>
    <source>
        <strain evidence="5 6">DSM 6210</strain>
    </source>
</reference>
<dbReference type="PROSITE" id="PS51318">
    <property type="entry name" value="TAT"/>
    <property type="match status" value="1"/>
</dbReference>
<keyword evidence="2" id="KW-0732">Signal</keyword>
<organism evidence="5 6">
    <name type="scientific">Thiohalocapsa halophila</name>
    <dbReference type="NCBI Taxonomy" id="69359"/>
    <lineage>
        <taxon>Bacteria</taxon>
        <taxon>Pseudomonadati</taxon>
        <taxon>Pseudomonadota</taxon>
        <taxon>Gammaproteobacteria</taxon>
        <taxon>Chromatiales</taxon>
        <taxon>Chromatiaceae</taxon>
        <taxon>Thiohalocapsa</taxon>
    </lineage>
</organism>
<dbReference type="SUPFAM" id="SSF53850">
    <property type="entry name" value="Periplasmic binding protein-like II"/>
    <property type="match status" value="1"/>
</dbReference>
<name>A0ABS1CF71_9GAMM</name>
<dbReference type="PANTHER" id="PTHR35936:SF17">
    <property type="entry name" value="ARGININE-BINDING EXTRACELLULAR PROTEIN ARTP"/>
    <property type="match status" value="1"/>
</dbReference>
<proteinExistence type="inferred from homology"/>
<dbReference type="EMBL" id="NRRV01000012">
    <property type="protein sequence ID" value="MBK1630462.1"/>
    <property type="molecule type" value="Genomic_DNA"/>
</dbReference>
<dbReference type="PANTHER" id="PTHR35936">
    <property type="entry name" value="MEMBRANE-BOUND LYTIC MUREIN TRANSGLYCOSYLASE F"/>
    <property type="match status" value="1"/>
</dbReference>
<evidence type="ECO:0000313" key="5">
    <source>
        <dbReference type="EMBL" id="MBK1630462.1"/>
    </source>
</evidence>
<sequence>MVHHHPGPRAGRHDAPAAGRLSRAVGRPEAIRPNRARRRWLGGLAGLALGAPFAAAQTGAAAPERPTLRLGVAASGPPLAFFHRGVLRGLSIDLARALADDLDRDLQIQEMPEARLVDALRGGRIDLMLSTLPEADLTALGLAASSPLFETGQMALIRGADVARFARPVDIITTAARVGYQQGTAGARFVQSRMPRAERVPFADVADGIAALRGGEVDLFIHAAPTVWAVAADSAEEQLIGIYQPLTDERAAWVVRAEERLLLSGIDMVLRRWRESGRLTQLVNRWMRTRVQVAP</sequence>
<keyword evidence="6" id="KW-1185">Reference proteome</keyword>
<gene>
    <name evidence="5" type="ORF">CKO31_06825</name>
</gene>
<dbReference type="Pfam" id="PF00497">
    <property type="entry name" value="SBP_bac_3"/>
    <property type="match status" value="1"/>
</dbReference>
<comment type="similarity">
    <text evidence="1">Belongs to the bacterial solute-binding protein 3 family.</text>
</comment>
<feature type="region of interest" description="Disordered" evidence="3">
    <location>
        <begin position="1"/>
        <end position="29"/>
    </location>
</feature>
<feature type="domain" description="Solute-binding protein family 3/N-terminal" evidence="4">
    <location>
        <begin position="67"/>
        <end position="290"/>
    </location>
</feature>
<comment type="caution">
    <text evidence="5">The sequence shown here is derived from an EMBL/GenBank/DDBJ whole genome shotgun (WGS) entry which is preliminary data.</text>
</comment>
<dbReference type="SMART" id="SM00062">
    <property type="entry name" value="PBPb"/>
    <property type="match status" value="1"/>
</dbReference>
<accession>A0ABS1CF71</accession>
<dbReference type="InterPro" id="IPR001638">
    <property type="entry name" value="Solute-binding_3/MltF_N"/>
</dbReference>
<dbReference type="InterPro" id="IPR006311">
    <property type="entry name" value="TAT_signal"/>
</dbReference>
<evidence type="ECO:0000256" key="1">
    <source>
        <dbReference type="ARBA" id="ARBA00010333"/>
    </source>
</evidence>
<dbReference type="Proteomes" id="UP000748752">
    <property type="component" value="Unassembled WGS sequence"/>
</dbReference>
<evidence type="ECO:0000313" key="6">
    <source>
        <dbReference type="Proteomes" id="UP000748752"/>
    </source>
</evidence>
<evidence type="ECO:0000256" key="2">
    <source>
        <dbReference type="ARBA" id="ARBA00022729"/>
    </source>
</evidence>
<dbReference type="Gene3D" id="3.40.190.10">
    <property type="entry name" value="Periplasmic binding protein-like II"/>
    <property type="match status" value="2"/>
</dbReference>
<protein>
    <recommendedName>
        <fullName evidence="4">Solute-binding protein family 3/N-terminal domain-containing protein</fullName>
    </recommendedName>
</protein>
<evidence type="ECO:0000256" key="3">
    <source>
        <dbReference type="SAM" id="MobiDB-lite"/>
    </source>
</evidence>
<evidence type="ECO:0000259" key="4">
    <source>
        <dbReference type="SMART" id="SM00062"/>
    </source>
</evidence>